<keyword evidence="5" id="KW-1185">Reference proteome</keyword>
<feature type="domain" description="Ketoreductase" evidence="3">
    <location>
        <begin position="11"/>
        <end position="193"/>
    </location>
</feature>
<dbReference type="NCBIfam" id="TIGR01832">
    <property type="entry name" value="kduD"/>
    <property type="match status" value="1"/>
</dbReference>
<gene>
    <name evidence="4" type="primary">kduD</name>
    <name evidence="4" type="ORF">LZC94_41510</name>
</gene>
<dbReference type="InterPro" id="IPR036291">
    <property type="entry name" value="NAD(P)-bd_dom_sf"/>
</dbReference>
<sequence length="252" mass="26391">MDRNLFSLGGRTALVTGARTGIGRALAVGLAKAGAEVVLLGRTRNLDEAVAEVESVGGKAEQLVVDLTDPGSIAPALSDVLARRRIDVLVNNAGIIHRADAEVHGFADWQRVLTVNLDATFALCQIVGRQMLERGMGKIINIASLLSFQGGIRVPAYAASKHAVAGLTKALANEWGSRGVCVNAIAPGYIRTNNTAALQADPEREPAIRARIPAGRWGTPEDLVGAVVFLASAASDYVNGHVLAVDGGWMAR</sequence>
<comment type="similarity">
    <text evidence="1">Belongs to the short-chain dehydrogenases/reductases (SDR) family.</text>
</comment>
<dbReference type="SMART" id="SM00822">
    <property type="entry name" value="PKS_KR"/>
    <property type="match status" value="1"/>
</dbReference>
<protein>
    <submittedName>
        <fullName evidence="4">2-dehydro-3-deoxy-D-gluconate 5-dehydrogenase KduD</fullName>
        <ecNumber evidence="4">1.1.1.127</ecNumber>
    </submittedName>
</protein>
<dbReference type="SUPFAM" id="SSF51735">
    <property type="entry name" value="NAD(P)-binding Rossmann-fold domains"/>
    <property type="match status" value="1"/>
</dbReference>
<dbReference type="PRINTS" id="PR00081">
    <property type="entry name" value="GDHRDH"/>
</dbReference>
<evidence type="ECO:0000259" key="3">
    <source>
        <dbReference type="SMART" id="SM00822"/>
    </source>
</evidence>
<dbReference type="Gene3D" id="3.40.50.720">
    <property type="entry name" value="NAD(P)-binding Rossmann-like Domain"/>
    <property type="match status" value="1"/>
</dbReference>
<evidence type="ECO:0000256" key="1">
    <source>
        <dbReference type="ARBA" id="ARBA00006484"/>
    </source>
</evidence>
<dbReference type="EC" id="1.1.1.127" evidence="4"/>
<dbReference type="GO" id="GO:0047001">
    <property type="term" value="F:2-dehydro-3-deoxy-D-gluconate 5-dehydrogenase activity"/>
    <property type="evidence" value="ECO:0007669"/>
    <property type="project" value="UniProtKB-EC"/>
</dbReference>
<dbReference type="Proteomes" id="UP001370348">
    <property type="component" value="Chromosome"/>
</dbReference>
<reference evidence="4 5" key="1">
    <citation type="submission" date="2021-12" db="EMBL/GenBank/DDBJ databases">
        <title>Discovery of the Pendulisporaceae a myxobacterial family with distinct sporulation behavior and unique specialized metabolism.</title>
        <authorList>
            <person name="Garcia R."/>
            <person name="Popoff A."/>
            <person name="Bader C.D."/>
            <person name="Loehr J."/>
            <person name="Walesch S."/>
            <person name="Walt C."/>
            <person name="Boldt J."/>
            <person name="Bunk B."/>
            <person name="Haeckl F.J.F.P.J."/>
            <person name="Gunesch A.P."/>
            <person name="Birkelbach J."/>
            <person name="Nuebel U."/>
            <person name="Pietschmann T."/>
            <person name="Bach T."/>
            <person name="Mueller R."/>
        </authorList>
    </citation>
    <scope>NUCLEOTIDE SEQUENCE [LARGE SCALE GENOMIC DNA]</scope>
    <source>
        <strain evidence="4 5">MSr11954</strain>
    </source>
</reference>
<dbReference type="PANTHER" id="PTHR42760">
    <property type="entry name" value="SHORT-CHAIN DEHYDROGENASES/REDUCTASES FAMILY MEMBER"/>
    <property type="match status" value="1"/>
</dbReference>
<evidence type="ECO:0000313" key="4">
    <source>
        <dbReference type="EMBL" id="WXB14291.1"/>
    </source>
</evidence>
<dbReference type="InterPro" id="IPR002347">
    <property type="entry name" value="SDR_fam"/>
</dbReference>
<dbReference type="InterPro" id="IPR011286">
    <property type="entry name" value="2-deoxy-D-gluc_3_DH"/>
</dbReference>
<evidence type="ECO:0000313" key="5">
    <source>
        <dbReference type="Proteomes" id="UP001370348"/>
    </source>
</evidence>
<dbReference type="Pfam" id="PF13561">
    <property type="entry name" value="adh_short_C2"/>
    <property type="match status" value="1"/>
</dbReference>
<dbReference type="EMBL" id="CP089984">
    <property type="protein sequence ID" value="WXB14291.1"/>
    <property type="molecule type" value="Genomic_DNA"/>
</dbReference>
<keyword evidence="2 4" id="KW-0560">Oxidoreductase</keyword>
<dbReference type="PANTHER" id="PTHR42760:SF5">
    <property type="entry name" value="2-DEHYDRO-3-DEOXY-D-GLUCONATE 5-DEHYDROGENASE"/>
    <property type="match status" value="1"/>
</dbReference>
<evidence type="ECO:0000256" key="2">
    <source>
        <dbReference type="ARBA" id="ARBA00023002"/>
    </source>
</evidence>
<dbReference type="InterPro" id="IPR020904">
    <property type="entry name" value="Sc_DH/Rdtase_CS"/>
</dbReference>
<accession>A0ABZ2LYV0</accession>
<name>A0ABZ2LYV0_9BACT</name>
<proteinExistence type="inferred from homology"/>
<dbReference type="InterPro" id="IPR057326">
    <property type="entry name" value="KR_dom"/>
</dbReference>
<organism evidence="4 5">
    <name type="scientific">Pendulispora albinea</name>
    <dbReference type="NCBI Taxonomy" id="2741071"/>
    <lineage>
        <taxon>Bacteria</taxon>
        <taxon>Pseudomonadati</taxon>
        <taxon>Myxococcota</taxon>
        <taxon>Myxococcia</taxon>
        <taxon>Myxococcales</taxon>
        <taxon>Sorangiineae</taxon>
        <taxon>Pendulisporaceae</taxon>
        <taxon>Pendulispora</taxon>
    </lineage>
</organism>
<dbReference type="PRINTS" id="PR00080">
    <property type="entry name" value="SDRFAMILY"/>
</dbReference>
<dbReference type="RefSeq" id="WP_394823911.1">
    <property type="nucleotide sequence ID" value="NZ_CP089984.1"/>
</dbReference>
<dbReference type="PROSITE" id="PS00061">
    <property type="entry name" value="ADH_SHORT"/>
    <property type="match status" value="1"/>
</dbReference>